<gene>
    <name evidence="1" type="ordered locus">Snas_1715</name>
</gene>
<dbReference type="STRING" id="446470.Snas_1715"/>
<dbReference type="Proteomes" id="UP000000844">
    <property type="component" value="Chromosome"/>
</dbReference>
<evidence type="ECO:0008006" key="3">
    <source>
        <dbReference type="Google" id="ProtNLM"/>
    </source>
</evidence>
<reference evidence="1 2" key="1">
    <citation type="journal article" date="2009" name="Stand. Genomic Sci.">
        <title>Complete genome sequence of Stackebrandtia nassauensis type strain (LLR-40K-21).</title>
        <authorList>
            <person name="Munk C."/>
            <person name="Lapidus A."/>
            <person name="Copeland A."/>
            <person name="Jando M."/>
            <person name="Mayilraj S."/>
            <person name="Glavina Del Rio T."/>
            <person name="Nolan M."/>
            <person name="Chen F."/>
            <person name="Lucas S."/>
            <person name="Tice H."/>
            <person name="Cheng J.F."/>
            <person name="Han C."/>
            <person name="Detter J.C."/>
            <person name="Bruce D."/>
            <person name="Goodwin L."/>
            <person name="Chain P."/>
            <person name="Pitluck S."/>
            <person name="Goker M."/>
            <person name="Ovchinikova G."/>
            <person name="Pati A."/>
            <person name="Ivanova N."/>
            <person name="Mavromatis K."/>
            <person name="Chen A."/>
            <person name="Palaniappan K."/>
            <person name="Land M."/>
            <person name="Hauser L."/>
            <person name="Chang Y.J."/>
            <person name="Jeffries C.D."/>
            <person name="Bristow J."/>
            <person name="Eisen J.A."/>
            <person name="Markowitz V."/>
            <person name="Hugenholtz P."/>
            <person name="Kyrpides N.C."/>
            <person name="Klenk H.P."/>
        </authorList>
    </citation>
    <scope>NUCLEOTIDE SEQUENCE [LARGE SCALE GENOMIC DNA]</scope>
    <source>
        <strain evidence="2">DSM 44728 / CIP 108903 / NRRL B-16338 / NBRC 102104 / LLR-40K-21</strain>
    </source>
</reference>
<dbReference type="Pfam" id="PF13376">
    <property type="entry name" value="OmdA"/>
    <property type="match status" value="1"/>
</dbReference>
<dbReference type="EMBL" id="CP001778">
    <property type="protein sequence ID" value="ADD41414.1"/>
    <property type="molecule type" value="Genomic_DNA"/>
</dbReference>
<dbReference type="HOGENOM" id="CLU_076645_1_1_11"/>
<organism evidence="1 2">
    <name type="scientific">Stackebrandtia nassauensis (strain DSM 44728 / CIP 108903 / NRRL B-16338 / NBRC 102104 / LLR-40K-21)</name>
    <dbReference type="NCBI Taxonomy" id="446470"/>
    <lineage>
        <taxon>Bacteria</taxon>
        <taxon>Bacillati</taxon>
        <taxon>Actinomycetota</taxon>
        <taxon>Actinomycetes</taxon>
        <taxon>Glycomycetales</taxon>
        <taxon>Glycomycetaceae</taxon>
        <taxon>Stackebrandtia</taxon>
    </lineage>
</organism>
<proteinExistence type="predicted"/>
<keyword evidence="2" id="KW-1185">Reference proteome</keyword>
<name>D3PXF1_STANL</name>
<evidence type="ECO:0000313" key="2">
    <source>
        <dbReference type="Proteomes" id="UP000000844"/>
    </source>
</evidence>
<sequence>MDILDFPDVAAWEAWLERNHGEHTEAWLRIAKKNSPLTTLAIGDALDGALCFGWIDGQRKGLDEASFLQRYSKRRRRSSWSQVNVAKAESLIAAGRMRPAGFAEIEAAKADGRWDAAYVKQSEFTVPSDVATALAGNPTAAAAFGELGKSDQYLLVLPLLKTRTPETRAKSLNRLLERLTDPR</sequence>
<dbReference type="RefSeq" id="WP_013016985.1">
    <property type="nucleotide sequence ID" value="NC_013947.1"/>
</dbReference>
<accession>D3PXF1</accession>
<protein>
    <recommendedName>
        <fullName evidence="3">OmdA domain containing protein</fullName>
    </recommendedName>
</protein>
<dbReference type="AlphaFoldDB" id="D3PXF1"/>
<dbReference type="KEGG" id="sna:Snas_1715"/>
<evidence type="ECO:0000313" key="1">
    <source>
        <dbReference type="EMBL" id="ADD41414.1"/>
    </source>
</evidence>
<dbReference type="OrthoDB" id="9796999at2"/>
<dbReference type="eggNOG" id="COG4430">
    <property type="taxonomic scope" value="Bacteria"/>
</dbReference>